<organism evidence="1 2">
    <name type="scientific">Polaribacter sejongensis</name>
    <dbReference type="NCBI Taxonomy" id="985043"/>
    <lineage>
        <taxon>Bacteria</taxon>
        <taxon>Pseudomonadati</taxon>
        <taxon>Bacteroidota</taxon>
        <taxon>Flavobacteriia</taxon>
        <taxon>Flavobacteriales</taxon>
        <taxon>Flavobacteriaceae</taxon>
    </lineage>
</organism>
<sequence>MKILKKDTYTLISSDEKSFSEFYNSFLIEEEKRSKEHIIIQISDNINASIKDFSLFLRIAAQKKENGTSFVLVNSSINIDDFPENFNITPTVQEAIDVIEMEAMERELGF</sequence>
<dbReference type="Proteomes" id="UP001228636">
    <property type="component" value="Unassembled WGS sequence"/>
</dbReference>
<protein>
    <submittedName>
        <fullName evidence="1">Uncharacterized protein</fullName>
    </submittedName>
</protein>
<reference evidence="1 2" key="1">
    <citation type="journal article" date="2014" name="Int. J. Syst. Evol. Microbiol.">
        <title>Complete genome sequence of Corynebacterium casei LMG S-19264T (=DSM 44701T), isolated from a smear-ripened cheese.</title>
        <authorList>
            <consortium name="US DOE Joint Genome Institute (JGI-PGF)"/>
            <person name="Walter F."/>
            <person name="Albersmeier A."/>
            <person name="Kalinowski J."/>
            <person name="Ruckert C."/>
        </authorList>
    </citation>
    <scope>NUCLEOTIDE SEQUENCE [LARGE SCALE GENOMIC DNA]</scope>
    <source>
        <strain evidence="1 2">CECT 8670</strain>
    </source>
</reference>
<evidence type="ECO:0000313" key="1">
    <source>
        <dbReference type="EMBL" id="MDN3618884.1"/>
    </source>
</evidence>
<dbReference type="EMBL" id="JAUFQH010000004">
    <property type="protein sequence ID" value="MDN3618884.1"/>
    <property type="molecule type" value="Genomic_DNA"/>
</dbReference>
<name>A0AAJ1VG51_9FLAO</name>
<dbReference type="Gene3D" id="3.30.750.24">
    <property type="entry name" value="STAS domain"/>
    <property type="match status" value="1"/>
</dbReference>
<accession>A0AAJ1VG51</accession>
<dbReference type="AlphaFoldDB" id="A0AAJ1VG51"/>
<dbReference type="RefSeq" id="WP_261973545.1">
    <property type="nucleotide sequence ID" value="NZ_CP103460.1"/>
</dbReference>
<comment type="caution">
    <text evidence="1">The sequence shown here is derived from an EMBL/GenBank/DDBJ whole genome shotgun (WGS) entry which is preliminary data.</text>
</comment>
<gene>
    <name evidence="1" type="ORF">QWY81_05360</name>
</gene>
<dbReference type="InterPro" id="IPR036513">
    <property type="entry name" value="STAS_dom_sf"/>
</dbReference>
<evidence type="ECO:0000313" key="2">
    <source>
        <dbReference type="Proteomes" id="UP001228636"/>
    </source>
</evidence>
<proteinExistence type="predicted"/>